<dbReference type="InterPro" id="IPR012789">
    <property type="entry name" value="Protocat_PcaB-like"/>
</dbReference>
<dbReference type="Proteomes" id="UP001501585">
    <property type="component" value="Unassembled WGS sequence"/>
</dbReference>
<accession>A0ABN2ST24</accession>
<dbReference type="InterPro" id="IPR019468">
    <property type="entry name" value="AdenyloSucc_lyase_C"/>
</dbReference>
<dbReference type="PRINTS" id="PR00145">
    <property type="entry name" value="ARGSUCLYASE"/>
</dbReference>
<protein>
    <submittedName>
        <fullName evidence="4">3-carboxy-cis,cis-muconate cycloisomerase</fullName>
    </submittedName>
</protein>
<evidence type="ECO:0000256" key="2">
    <source>
        <dbReference type="ARBA" id="ARBA00034772"/>
    </source>
</evidence>
<dbReference type="PANTHER" id="PTHR43172:SF2">
    <property type="entry name" value="ADENYLOSUCCINATE LYASE C-TERMINAL DOMAIN-CONTAINING PROTEIN"/>
    <property type="match status" value="1"/>
</dbReference>
<name>A0ABN2ST24_9ACTN</name>
<dbReference type="PANTHER" id="PTHR43172">
    <property type="entry name" value="ADENYLOSUCCINATE LYASE"/>
    <property type="match status" value="1"/>
</dbReference>
<dbReference type="Pfam" id="PF10397">
    <property type="entry name" value="ADSL_C"/>
    <property type="match status" value="1"/>
</dbReference>
<evidence type="ECO:0000259" key="3">
    <source>
        <dbReference type="SMART" id="SM00998"/>
    </source>
</evidence>
<feature type="domain" description="Adenylosuccinate lyase C-terminal" evidence="3">
    <location>
        <begin position="366"/>
        <end position="443"/>
    </location>
</feature>
<dbReference type="InterPro" id="IPR008948">
    <property type="entry name" value="L-Aspartase-like"/>
</dbReference>
<dbReference type="SMART" id="SM00998">
    <property type="entry name" value="ADSL_C"/>
    <property type="match status" value="1"/>
</dbReference>
<dbReference type="InterPro" id="IPR000362">
    <property type="entry name" value="Fumarate_lyase_fam"/>
</dbReference>
<keyword evidence="1" id="KW-0456">Lyase</keyword>
<gene>
    <name evidence="4" type="ORF">GCM10009799_17460</name>
</gene>
<dbReference type="InterPro" id="IPR022761">
    <property type="entry name" value="Fumarate_lyase_N"/>
</dbReference>
<evidence type="ECO:0000313" key="5">
    <source>
        <dbReference type="Proteomes" id="UP001501585"/>
    </source>
</evidence>
<dbReference type="Gene3D" id="1.10.40.30">
    <property type="entry name" value="Fumarase/aspartase (C-terminal domain)"/>
    <property type="match status" value="1"/>
</dbReference>
<reference evidence="4 5" key="1">
    <citation type="journal article" date="2019" name="Int. J. Syst. Evol. Microbiol.">
        <title>The Global Catalogue of Microorganisms (GCM) 10K type strain sequencing project: providing services to taxonomists for standard genome sequencing and annotation.</title>
        <authorList>
            <consortium name="The Broad Institute Genomics Platform"/>
            <consortium name="The Broad Institute Genome Sequencing Center for Infectious Disease"/>
            <person name="Wu L."/>
            <person name="Ma J."/>
        </authorList>
    </citation>
    <scope>NUCLEOTIDE SEQUENCE [LARGE SCALE GENOMIC DNA]</scope>
    <source>
        <strain evidence="4 5">JCM 15313</strain>
    </source>
</reference>
<dbReference type="PRINTS" id="PR00149">
    <property type="entry name" value="FUMRATELYASE"/>
</dbReference>
<proteinExistence type="inferred from homology"/>
<evidence type="ECO:0000256" key="1">
    <source>
        <dbReference type="ARBA" id="ARBA00023239"/>
    </source>
</evidence>
<dbReference type="Pfam" id="PF00206">
    <property type="entry name" value="Lyase_1"/>
    <property type="match status" value="1"/>
</dbReference>
<dbReference type="EMBL" id="BAAAPC010000006">
    <property type="protein sequence ID" value="GAA1992069.1"/>
    <property type="molecule type" value="Genomic_DNA"/>
</dbReference>
<dbReference type="NCBIfam" id="TIGR02426">
    <property type="entry name" value="protocat_pcaB"/>
    <property type="match status" value="1"/>
</dbReference>
<dbReference type="SUPFAM" id="SSF48557">
    <property type="entry name" value="L-aspartase-like"/>
    <property type="match status" value="1"/>
</dbReference>
<organism evidence="4 5">
    <name type="scientific">Nocardiopsis rhodophaea</name>
    <dbReference type="NCBI Taxonomy" id="280238"/>
    <lineage>
        <taxon>Bacteria</taxon>
        <taxon>Bacillati</taxon>
        <taxon>Actinomycetota</taxon>
        <taxon>Actinomycetes</taxon>
        <taxon>Streptosporangiales</taxon>
        <taxon>Nocardiopsidaceae</taxon>
        <taxon>Nocardiopsis</taxon>
    </lineage>
</organism>
<sequence>MTGVADAPGDAAGGLFGGMYAHGRVGAEVGDAAWLRALLDAEAALARACARAGVIDATHAEAIAACCVPERFDAGGIGQAAAASGNPVVPLVRELTGAVGGDAARHVHYGATSQDIMDTAAVLVSRRASAVIRADADAVADGLAALADRHRSTLMPGRTLLQQALPTTFGLVAAGWLQTIGTASRRVNAPALAQLGGAAGTLASLGDAGPCVTAAFADELGLAEPVLPWHTDRGPIAELAGALARMCGAVRKIAGDIVLLAQTEVGEVVEAGGAGVGGSSTLPHKRNPVAAVSARACAGQAAGLAATLYAAQAQEHQRAAGAWQSEWLPMAQLLRVTGSAVAWLRTSVERLRVDPERMRQNLDLTGGLPLAERVTTDLTPDLGRLPAHDLVKAACAEAVESGRDLADVLTQRLDGRRTAARVAALLDPAGYLGSADLFIDRAIAAHRSRVADENEQLAEETEHG</sequence>
<dbReference type="Gene3D" id="1.20.200.10">
    <property type="entry name" value="Fumarase/aspartase (Central domain)"/>
    <property type="match status" value="1"/>
</dbReference>
<evidence type="ECO:0000313" key="4">
    <source>
        <dbReference type="EMBL" id="GAA1992069.1"/>
    </source>
</evidence>
<keyword evidence="5" id="KW-1185">Reference proteome</keyword>
<comment type="similarity">
    <text evidence="2">Belongs to the class-II fumarase/aspartase family.</text>
</comment>
<comment type="caution">
    <text evidence="4">The sequence shown here is derived from an EMBL/GenBank/DDBJ whole genome shotgun (WGS) entry which is preliminary data.</text>
</comment>